<protein>
    <recommendedName>
        <fullName evidence="2">NTF2-like N-terminal transpeptidase domain-containing protein</fullName>
    </recommendedName>
</protein>
<gene>
    <name evidence="1" type="ORF">SDC9_200751</name>
</gene>
<evidence type="ECO:0008006" key="2">
    <source>
        <dbReference type="Google" id="ProtNLM"/>
    </source>
</evidence>
<evidence type="ECO:0000313" key="1">
    <source>
        <dbReference type="EMBL" id="MPN53087.1"/>
    </source>
</evidence>
<reference evidence="1" key="1">
    <citation type="submission" date="2019-08" db="EMBL/GenBank/DDBJ databases">
        <authorList>
            <person name="Kucharzyk K."/>
            <person name="Murdoch R.W."/>
            <person name="Higgins S."/>
            <person name="Loffler F."/>
        </authorList>
    </citation>
    <scope>NUCLEOTIDE SEQUENCE</scope>
</reference>
<dbReference type="EMBL" id="VSSQ01119869">
    <property type="protein sequence ID" value="MPN53087.1"/>
    <property type="molecule type" value="Genomic_DNA"/>
</dbReference>
<organism evidence="1">
    <name type="scientific">bioreactor metagenome</name>
    <dbReference type="NCBI Taxonomy" id="1076179"/>
    <lineage>
        <taxon>unclassified sequences</taxon>
        <taxon>metagenomes</taxon>
        <taxon>ecological metagenomes</taxon>
    </lineage>
</organism>
<name>A0A645IPC1_9ZZZZ</name>
<accession>A0A645IPC1</accession>
<dbReference type="AlphaFoldDB" id="A0A645IPC1"/>
<proteinExistence type="predicted"/>
<sequence length="131" mass="15496">MKDMQNAKKSLEGFLKLYFNQNHKNTDGVKDNLLSYISNDSKENLTPTIDKSINEVKEQEGFLELKDTNFRLIDYKSYENTYAFMVDVIYNTSNNETIRVPYEYSLNYEEGSWKIKQIRKMGYNFIASQNK</sequence>
<comment type="caution">
    <text evidence="1">The sequence shown here is derived from an EMBL/GenBank/DDBJ whole genome shotgun (WGS) entry which is preliminary data.</text>
</comment>